<feature type="domain" description="Calx-beta" evidence="6">
    <location>
        <begin position="1137"/>
        <end position="1236"/>
    </location>
</feature>
<dbReference type="NCBIfam" id="TIGR04131">
    <property type="entry name" value="Bac_Flav_CTERM"/>
    <property type="match status" value="1"/>
</dbReference>
<sequence>MKLKLRIIIFLLQCSMAGFSQTAPGGVSANLRIWLKPEVGITTSGTNVSNWADQSGIATPNNFDQTNATAQPTLTAAAAVYNFHPAINFVTNKFLRSRVVTNAPFTADNLNGTLHVVLNKTNLAGAQDTFGFGGSTTGAAVGTANTPVMGATNGNPYWYDGDWPNATTIPMTAGKTHIEGFSWRYNVAGSGILSLDGKNEVTAQNPNLILTAQGAILGSQPEEFNGLMQEVIAYERELTLAEKQRVNSYLAIKYGITLDQSVAQNYLDSGSGIMWNATLNATYKNNIAGIGRDDTSLLNQKQSQSVDAGFQVTMGLTTIEPTNAGNTATFAADKNFMVWGDDGAAATFSTPTSNGHGVDTRYTRIWKIQETGTVGIVKFAVPSTIGASGKVYLVRSTNTTFDAADEYIPLTTYTSGSNSYLACDINFNTGDFFTLATNTNPATIALSITPATAIVAEGSTQIVKVGFPTGITLVTNTIADYTITGTGINGTDCTTISGSVTIPAGQNSVDINVAALSDNVLETNETITLTGTTVTSIEGSEWTTVAANKTTTVTITDANPASDKFLSFVPTTISTPEGTATSVVVSLPSGITAVNDITFNYAVSGTASSGSDFTALSGTGTIVAGQNSVSIAVTPLTDSIIEPNETIILTGGTITGSPLTGFTWSSSANTSTITITDVTSAASKILNITPTAVSVAEGSPTTLTVSLPTGITVASPLVVSYTVSGTAISGTDYTALTGSVTIPAGSGSATIIVSSLTDNLIESDETVVVTGGTTLGYTWGSNNASTVTITDVSDPANKVLSITPSTASIAEGANTILTVSLPTGVSVTTPLVVNYTISGTALSATDYSTLSGTVTIPAGSGSATITVASLSDSSIEPDETVVLTGSTTSGFTWNASASTSTVTITDVTSPANKTLSFSPTTVSTAEGTTTVLTVSLPTGITSTSPITADYTVTGTATSGTDYTALTGSVTIPAGQNSITINMSALTDGAIESNETVILTGGTITATPLTGFTWNVSANTATVTITDVSDPASKVLSITPSTVDVAEGSNTILTISLPTGVTTASALVVNYTVSGTAISGTDYTALTGSVTIPAGQGSATITLATSADSLIESSETVIITGATTAGFTWNPSANNSTITITDVTNAANKVLSITPATVSTAEGTATVLTVSLPTGITTATSIVVNYIVSGTAISATDYNALSGSVTIPAGQGSATINVSALTDGILESDETVVVTGGTTSGFTWSPSASSSTVTITDVTSAANKVLSITPTAVNVAEGSNTALTVSLPTGVTTANALVVNYTIGGTATSGTDYTALTGSVTIPAGQGSVTINVSSSSDSIIESSETVTVTGATTAGFTWSPSASTSTVTITDVTSVASRVLSINPITIDVSEGASTDLTVSLPSGVTTANALVVNYTIAGTATSGADYTALTGSVTIPAGQNSATITVAALSDSVIESDETVVVTGAATPGFTWNPSANTSTITITDVSNAANKVLSITPSTVSTAEGTATVLTVSLPTGITTATPIVVNYTVSGTATSATDYTALSGSVTIAAGQGSATINVSALTDGIIESDETVVVTGGTTSGFTWSPSANSSTVTITDVTSAANKVLSITPTSVNTAEGSSANLTVSLPTGITTANALVVNYTVSGTAASGTDYNALTGSVTIPAGQGSATINVSALSDNIIESSETVIVTGATTAGFTWSPSASTSTVTITDVTSLASRVLSINSTSVSTDEGTSTALTVSLPSGVTTANALVVNYTVSGTATSGTDYTALTGSVTIPSGQNSATITVAALSDSAIESDETVVVTGGTTAGFTWSPTNNISTVTITNVDDPASKVLSFSPITISTAEGTSSVITVSLPTGITTATAVVVNYTVSGTATSGSDYTALSGTVTIGAGQNSGTINVSALTDGVIESDETVILTEGVTPGFTWNASANSATVTLTDATGNNPANKVLSILPTTTNVVEGASTNLTVSLPTGITVASPLVVNYAVSGTATGTTDYTALSGTVTIPAGQNSATLNVSGLTDNILESNETVVLTGASTNGYTWGINNVSTVTINDATGNNPANKVLTITPDAVNVDEGMATTLTVSLPNSIITANPLIVNYTVSGTATSANDYTALTGSITIPAGSSSATINVAALTDSAIESDETIVVTGAITSGFTWNPSANTSTVTIKNVDDPANKVLSFSPITTSVLEGGLSTITISLPTGVSTAVALAVNYTISGTALSASDYRLLSGTVTIGAGQNSATISISTLADGVIETDETLILTGGATPGFTWNVAANTAIVTITDATGNNPANKVLSIVPTTATVAEGAITNLTVSLPTGITTAQDLNVNYTLSGTAGISDFRPLTGTVIIPAGSGSFTIPVEALNDGAIESPETIVFTGAETSGFTWGVRNVATVTITDETGNNPANKVLSILPASVNVSEGNSTSLIISLPNGITTDNSLVVNYAIGGTATKDSDFESLTGKVTIPAGANSVSLDVATLNDLVLESDETIVLTGAATTGFTWGSNNVSTISITDETGNNPANKVLSILPAVTSISEGSSTNLVISLPSGITTGIAQTVNYSIGGTTDDGVDYSTLTGTAIIPAESNSVTFPVQALTDSVLESDETVELEGAATTGFTWDIFANKASIAIIDLEREDANNRIISISSGTAYLDEESVILTASLPSGITATEDIYVNLDNVFSSYSDLSMSKFVIIPAGQNSAEFEVKVGSKRKNNESIEIKGNVNDVIFETRENELPSYEFTLEPGKVIVKNDLIEVADAVSANGDGINDYFAIGNIEKYKDNTVTIVDRWGVEVFKVRGYDNQSTIFDGQFRGKDLENGTYFYFITIVRKQVEHQYKGFLVLKR</sequence>
<feature type="chain" id="PRO_5042616684" evidence="5">
    <location>
        <begin position="23"/>
        <end position="2855"/>
    </location>
</feature>
<evidence type="ECO:0000259" key="6">
    <source>
        <dbReference type="SMART" id="SM00237"/>
    </source>
</evidence>
<evidence type="ECO:0000256" key="1">
    <source>
        <dbReference type="ARBA" id="ARBA00022729"/>
    </source>
</evidence>
<dbReference type="InterPro" id="IPR038081">
    <property type="entry name" value="CalX-like_sf"/>
</dbReference>
<feature type="domain" description="Calx-beta" evidence="6">
    <location>
        <begin position="1947"/>
        <end position="2041"/>
    </location>
</feature>
<feature type="domain" description="Calx-beta" evidence="6">
    <location>
        <begin position="434"/>
        <end position="530"/>
    </location>
</feature>
<evidence type="ECO:0000256" key="5">
    <source>
        <dbReference type="SAM" id="SignalP"/>
    </source>
</evidence>
<comment type="caution">
    <text evidence="8">The sequence shown here is derived from an EMBL/GenBank/DDBJ whole genome shotgun (WGS) entry which is preliminary data.</text>
</comment>
<feature type="domain" description="Calx-beta" evidence="6">
    <location>
        <begin position="2063"/>
        <end position="2159"/>
    </location>
</feature>
<feature type="domain" description="Calx-beta" evidence="6">
    <location>
        <begin position="1367"/>
        <end position="1466"/>
    </location>
</feature>
<dbReference type="EMBL" id="JAWXVG010000004">
    <property type="protein sequence ID" value="MDX6182620.1"/>
    <property type="molecule type" value="Genomic_DNA"/>
</dbReference>
<dbReference type="GO" id="GO:0016020">
    <property type="term" value="C:membrane"/>
    <property type="evidence" value="ECO:0007669"/>
    <property type="project" value="InterPro"/>
</dbReference>
<accession>A0AAJ2SFJ7</accession>
<keyword evidence="4" id="KW-0406">Ion transport</keyword>
<dbReference type="Proteomes" id="UP001278738">
    <property type="component" value="Unassembled WGS sequence"/>
</dbReference>
<dbReference type="Pfam" id="PF03160">
    <property type="entry name" value="Calx-beta"/>
    <property type="match status" value="19"/>
</dbReference>
<dbReference type="PANTHER" id="PTHR11878">
    <property type="entry name" value="SODIUM/CALCIUM EXCHANGER"/>
    <property type="match status" value="1"/>
</dbReference>
<evidence type="ECO:0000256" key="4">
    <source>
        <dbReference type="ARBA" id="ARBA00023065"/>
    </source>
</evidence>
<feature type="domain" description="Calx-beta" evidence="6">
    <location>
        <begin position="787"/>
        <end position="884"/>
    </location>
</feature>
<dbReference type="InterPro" id="IPR003644">
    <property type="entry name" value="Calx_beta"/>
</dbReference>
<feature type="domain" description="Calx-beta" evidence="6">
    <location>
        <begin position="2175"/>
        <end position="2274"/>
    </location>
</feature>
<feature type="domain" description="Calx-beta" evidence="6">
    <location>
        <begin position="551"/>
        <end position="652"/>
    </location>
</feature>
<organism evidence="8 9">
    <name type="scientific">Flavobacterium flavipigmentatum</name>
    <dbReference type="NCBI Taxonomy" id="2893884"/>
    <lineage>
        <taxon>Bacteria</taxon>
        <taxon>Pseudomonadati</taxon>
        <taxon>Bacteroidota</taxon>
        <taxon>Flavobacteriia</taxon>
        <taxon>Flavobacteriales</taxon>
        <taxon>Flavobacteriaceae</taxon>
        <taxon>Flavobacterium</taxon>
    </lineage>
</organism>
<reference evidence="8 10" key="1">
    <citation type="submission" date="2023-11" db="EMBL/GenBank/DDBJ databases">
        <title>Unpublished Manusciprt.</title>
        <authorList>
            <person name="Saticioglu I.B."/>
            <person name="Ay H."/>
            <person name="Ajmi N."/>
            <person name="Altun S."/>
            <person name="Duman M."/>
        </authorList>
    </citation>
    <scope>NUCLEOTIDE SEQUENCE</scope>
    <source>
        <strain evidence="7 10">Fl-33</strain>
        <strain evidence="8">Fl-77</strain>
    </source>
</reference>
<keyword evidence="10" id="KW-1185">Reference proteome</keyword>
<dbReference type="SMART" id="SM00237">
    <property type="entry name" value="Calx_beta"/>
    <property type="match status" value="17"/>
</dbReference>
<feature type="domain" description="Calx-beta" evidence="6">
    <location>
        <begin position="1712"/>
        <end position="1811"/>
    </location>
</feature>
<dbReference type="InterPro" id="IPR051171">
    <property type="entry name" value="CaCA"/>
</dbReference>
<feature type="domain" description="Calx-beta" evidence="6">
    <location>
        <begin position="1482"/>
        <end position="1581"/>
    </location>
</feature>
<evidence type="ECO:0000256" key="3">
    <source>
        <dbReference type="ARBA" id="ARBA00022837"/>
    </source>
</evidence>
<feature type="domain" description="Calx-beta" evidence="6">
    <location>
        <begin position="1252"/>
        <end position="1349"/>
    </location>
</feature>
<gene>
    <name evidence="7" type="ORF">SGQ18_10650</name>
    <name evidence="8" type="ORF">SGQ44_10550</name>
</gene>
<dbReference type="GO" id="GO:0007154">
    <property type="term" value="P:cell communication"/>
    <property type="evidence" value="ECO:0007669"/>
    <property type="project" value="InterPro"/>
</dbReference>
<feature type="domain" description="Calx-beta" evidence="6">
    <location>
        <begin position="1827"/>
        <end position="1924"/>
    </location>
</feature>
<evidence type="ECO:0000313" key="10">
    <source>
        <dbReference type="Proteomes" id="UP001278738"/>
    </source>
</evidence>
<dbReference type="InterPro" id="IPR026341">
    <property type="entry name" value="T9SS_type_B"/>
</dbReference>
<feature type="domain" description="Calx-beta" evidence="6">
    <location>
        <begin position="1597"/>
        <end position="1696"/>
    </location>
</feature>
<evidence type="ECO:0000313" key="8">
    <source>
        <dbReference type="EMBL" id="MDX6186200.1"/>
    </source>
</evidence>
<proteinExistence type="predicted"/>
<dbReference type="GO" id="GO:0030001">
    <property type="term" value="P:metal ion transport"/>
    <property type="evidence" value="ECO:0007669"/>
    <property type="project" value="TreeGrafter"/>
</dbReference>
<feature type="domain" description="Calx-beta" evidence="6">
    <location>
        <begin position="673"/>
        <end position="772"/>
    </location>
</feature>
<dbReference type="Proteomes" id="UP001270053">
    <property type="component" value="Unassembled WGS sequence"/>
</dbReference>
<dbReference type="RefSeq" id="WP_229974458.1">
    <property type="nucleotide sequence ID" value="NZ_CP087133.1"/>
</dbReference>
<keyword evidence="4" id="KW-0813">Transport</keyword>
<feature type="domain" description="Calx-beta" evidence="6">
    <location>
        <begin position="1022"/>
        <end position="1119"/>
    </location>
</feature>
<dbReference type="Pfam" id="PF26628">
    <property type="entry name" value="DUF8202"/>
    <property type="match status" value="1"/>
</dbReference>
<feature type="domain" description="Calx-beta" evidence="6">
    <location>
        <begin position="902"/>
        <end position="999"/>
    </location>
</feature>
<protein>
    <submittedName>
        <fullName evidence="8">Calx-beta domain-containing protein</fullName>
    </submittedName>
</protein>
<feature type="domain" description="Calx-beta" evidence="6">
    <location>
        <begin position="2403"/>
        <end position="2506"/>
    </location>
</feature>
<evidence type="ECO:0000256" key="2">
    <source>
        <dbReference type="ARBA" id="ARBA00022737"/>
    </source>
</evidence>
<dbReference type="SUPFAM" id="SSF141072">
    <property type="entry name" value="CalX-like"/>
    <property type="match status" value="19"/>
</dbReference>
<dbReference type="InterPro" id="IPR058515">
    <property type="entry name" value="DUF8202"/>
</dbReference>
<dbReference type="Gene3D" id="2.60.40.2030">
    <property type="match status" value="19"/>
</dbReference>
<dbReference type="PANTHER" id="PTHR11878:SF65">
    <property type="entry name" value="NA_CA-EXCHANGE PROTEIN, ISOFORM G"/>
    <property type="match status" value="1"/>
</dbReference>
<dbReference type="Pfam" id="PF13585">
    <property type="entry name" value="CHU_C"/>
    <property type="match status" value="1"/>
</dbReference>
<dbReference type="EMBL" id="JAWXVH010000004">
    <property type="protein sequence ID" value="MDX6186200.1"/>
    <property type="molecule type" value="Genomic_DNA"/>
</dbReference>
<evidence type="ECO:0000313" key="9">
    <source>
        <dbReference type="Proteomes" id="UP001270053"/>
    </source>
</evidence>
<keyword evidence="1 5" id="KW-0732">Signal</keyword>
<feature type="signal peptide" evidence="5">
    <location>
        <begin position="1"/>
        <end position="22"/>
    </location>
</feature>
<evidence type="ECO:0000313" key="7">
    <source>
        <dbReference type="EMBL" id="MDX6182620.1"/>
    </source>
</evidence>
<name>A0AAJ2SFJ7_9FLAO</name>
<keyword evidence="2" id="KW-0677">Repeat</keyword>
<keyword evidence="3" id="KW-0106">Calcium</keyword>